<feature type="binding site" evidence="6">
    <location>
        <position position="60"/>
    </location>
    <ligand>
        <name>[4Fe-4S] cluster</name>
        <dbReference type="ChEBI" id="CHEBI:49883"/>
        <label>1</label>
    </ligand>
</feature>
<dbReference type="PANTHER" id="PTHR24960">
    <property type="entry name" value="PHOTOSYSTEM I IRON-SULFUR CENTER-RELATED"/>
    <property type="match status" value="1"/>
</dbReference>
<feature type="binding site" evidence="6">
    <location>
        <position position="88"/>
    </location>
    <ligand>
        <name>[4Fe-4S] cluster</name>
        <dbReference type="ChEBI" id="CHEBI:49883"/>
        <label>2</label>
    </ligand>
</feature>
<proteinExistence type="inferred from homology"/>
<evidence type="ECO:0000256" key="4">
    <source>
        <dbReference type="ARBA" id="ARBA00023004"/>
    </source>
</evidence>
<evidence type="ECO:0000259" key="7">
    <source>
        <dbReference type="PROSITE" id="PS51379"/>
    </source>
</evidence>
<keyword evidence="3 6" id="KW-0677">Repeat</keyword>
<evidence type="ECO:0000313" key="9">
    <source>
        <dbReference type="Proteomes" id="UP000005317"/>
    </source>
</evidence>
<feature type="domain" description="4Fe-4S ferredoxin-type" evidence="7">
    <location>
        <begin position="71"/>
        <end position="102"/>
    </location>
</feature>
<protein>
    <recommendedName>
        <fullName evidence="6">Ferredoxin-type protein NapF</fullName>
    </recommendedName>
</protein>
<dbReference type="SUPFAM" id="SSF54862">
    <property type="entry name" value="4Fe-4S ferredoxins"/>
    <property type="match status" value="1"/>
</dbReference>
<feature type="binding site" evidence="6">
    <location>
        <position position="167"/>
    </location>
    <ligand>
        <name>[4Fe-4S] cluster</name>
        <dbReference type="ChEBI" id="CHEBI:49883"/>
        <label>3</label>
    </ligand>
</feature>
<gene>
    <name evidence="6" type="primary">napF</name>
    <name evidence="8" type="ORF">Thini_1250</name>
</gene>
<dbReference type="InterPro" id="IPR004496">
    <property type="entry name" value="NapF"/>
</dbReference>
<feature type="binding site" evidence="6">
    <location>
        <position position="82"/>
    </location>
    <ligand>
        <name>[4Fe-4S] cluster</name>
        <dbReference type="ChEBI" id="CHEBI:49883"/>
        <label>2</label>
    </ligand>
</feature>
<feature type="binding site" evidence="6">
    <location>
        <position position="163"/>
    </location>
    <ligand>
        <name>[4Fe-4S] cluster</name>
        <dbReference type="ChEBI" id="CHEBI:49883"/>
        <label>3</label>
    </ligand>
</feature>
<feature type="binding site" evidence="6">
    <location>
        <position position="53"/>
    </location>
    <ligand>
        <name>[4Fe-4S] cluster</name>
        <dbReference type="ChEBI" id="CHEBI:49883"/>
        <label>1</label>
    </ligand>
</feature>
<feature type="domain" description="4Fe-4S ferredoxin-type" evidence="7">
    <location>
        <begin position="148"/>
        <end position="177"/>
    </location>
</feature>
<evidence type="ECO:0000256" key="3">
    <source>
        <dbReference type="ARBA" id="ARBA00022737"/>
    </source>
</evidence>
<reference evidence="9" key="1">
    <citation type="journal article" date="2011" name="Stand. Genomic Sci.">
        <title>Genome sequence of the filamentous, gliding Thiothrix nivea neotype strain (JP2(T)).</title>
        <authorList>
            <person name="Lapidus A."/>
            <person name="Nolan M."/>
            <person name="Lucas S."/>
            <person name="Glavina Del Rio T."/>
            <person name="Tice H."/>
            <person name="Cheng J.F."/>
            <person name="Tapia R."/>
            <person name="Han C."/>
            <person name="Goodwin L."/>
            <person name="Pitluck S."/>
            <person name="Liolios K."/>
            <person name="Pagani I."/>
            <person name="Ivanova N."/>
            <person name="Huntemann M."/>
            <person name="Mavromatis K."/>
            <person name="Mikhailova N."/>
            <person name="Pati A."/>
            <person name="Chen A."/>
            <person name="Palaniappan K."/>
            <person name="Land M."/>
            <person name="Brambilla E.M."/>
            <person name="Rohde M."/>
            <person name="Abt B."/>
            <person name="Verbarg S."/>
            <person name="Goker M."/>
            <person name="Bristow J."/>
            <person name="Eisen J.A."/>
            <person name="Markowitz V."/>
            <person name="Hugenholtz P."/>
            <person name="Kyrpides N.C."/>
            <person name="Klenk H.P."/>
            <person name="Woyke T."/>
        </authorList>
    </citation>
    <scope>NUCLEOTIDE SEQUENCE [LARGE SCALE GENOMIC DNA]</scope>
    <source>
        <strain evidence="9">ATCC 35100 / DSM 5205 / JP2</strain>
    </source>
</reference>
<evidence type="ECO:0000256" key="1">
    <source>
        <dbReference type="ARBA" id="ARBA00022485"/>
    </source>
</evidence>
<feature type="binding site" evidence="6">
    <location>
        <position position="157"/>
    </location>
    <ligand>
        <name>[4Fe-4S] cluster</name>
        <dbReference type="ChEBI" id="CHEBI:49883"/>
        <label>3</label>
    </ligand>
</feature>
<dbReference type="GO" id="GO:0005737">
    <property type="term" value="C:cytoplasm"/>
    <property type="evidence" value="ECO:0007669"/>
    <property type="project" value="UniProtKB-SubCell"/>
</dbReference>
<keyword evidence="4 6" id="KW-0408">Iron</keyword>
<sequence length="185" mass="20034">MTIRNDTAGNNMHLPNMGRRAFLRGRSPRFSPTAIRPPWALPVAAFVNACTRCDDCIAACPQHILQRGDGGYPEISFRNGECTFCGQCADACKDGAFQPGEHSARNAWNLSVTIQPSCLSLNGVVCRTCGDHCDARAIRFQLQTRAVAVPHIQQENCTGCGACLSVCPVNAVDIKNMPRQEEIAA</sequence>
<dbReference type="PROSITE" id="PS00198">
    <property type="entry name" value="4FE4S_FER_1"/>
    <property type="match status" value="1"/>
</dbReference>
<comment type="subcellular location">
    <subcellularLocation>
        <location evidence="6">Cytoplasm</location>
    </subcellularLocation>
</comment>
<name>A0A656HAS9_THINJ</name>
<keyword evidence="9" id="KW-1185">Reference proteome</keyword>
<feature type="binding site" evidence="6">
    <location>
        <position position="85"/>
    </location>
    <ligand>
        <name>[4Fe-4S] cluster</name>
        <dbReference type="ChEBI" id="CHEBI:49883"/>
        <label>2</label>
    </ligand>
</feature>
<feature type="binding site" evidence="6">
    <location>
        <position position="92"/>
    </location>
    <ligand>
        <name>[4Fe-4S] cluster</name>
        <dbReference type="ChEBI" id="CHEBI:49883"/>
        <label>2</label>
    </ligand>
</feature>
<dbReference type="GO" id="GO:0046872">
    <property type="term" value="F:metal ion binding"/>
    <property type="evidence" value="ECO:0007669"/>
    <property type="project" value="UniProtKB-KW"/>
</dbReference>
<evidence type="ECO:0000313" key="8">
    <source>
        <dbReference type="EMBL" id="EIJ33868.1"/>
    </source>
</evidence>
<dbReference type="Proteomes" id="UP000005317">
    <property type="component" value="Unassembled WGS sequence"/>
</dbReference>
<dbReference type="EMBL" id="JH651384">
    <property type="protein sequence ID" value="EIJ33868.1"/>
    <property type="molecule type" value="Genomic_DNA"/>
</dbReference>
<evidence type="ECO:0000256" key="6">
    <source>
        <dbReference type="HAMAP-Rule" id="MF_02201"/>
    </source>
</evidence>
<comment type="cofactor">
    <cofactor evidence="6">
        <name>[4Fe-4S] cluster</name>
        <dbReference type="ChEBI" id="CHEBI:49883"/>
    </cofactor>
</comment>
<keyword evidence="6" id="KW-0963">Cytoplasm</keyword>
<dbReference type="PROSITE" id="PS51379">
    <property type="entry name" value="4FE4S_FER_2"/>
    <property type="match status" value="3"/>
</dbReference>
<feature type="domain" description="4Fe-4S ferredoxin-type" evidence="7">
    <location>
        <begin position="41"/>
        <end position="70"/>
    </location>
</feature>
<organism evidence="8 9">
    <name type="scientific">Thiothrix nivea (strain ATCC 35100 / DSM 5205 / JP2)</name>
    <dbReference type="NCBI Taxonomy" id="870187"/>
    <lineage>
        <taxon>Bacteria</taxon>
        <taxon>Pseudomonadati</taxon>
        <taxon>Pseudomonadota</taxon>
        <taxon>Gammaproteobacteria</taxon>
        <taxon>Thiotrichales</taxon>
        <taxon>Thiotrichaceae</taxon>
        <taxon>Thiothrix</taxon>
    </lineage>
</organism>
<dbReference type="Pfam" id="PF12838">
    <property type="entry name" value="Fer4_7"/>
    <property type="match status" value="1"/>
</dbReference>
<dbReference type="GO" id="GO:0051539">
    <property type="term" value="F:4 iron, 4 sulfur cluster binding"/>
    <property type="evidence" value="ECO:0007669"/>
    <property type="project" value="UniProtKB-UniRule"/>
</dbReference>
<dbReference type="InterPro" id="IPR050157">
    <property type="entry name" value="PSI_iron-sulfur_center"/>
</dbReference>
<evidence type="ECO:0000256" key="2">
    <source>
        <dbReference type="ARBA" id="ARBA00022723"/>
    </source>
</evidence>
<feature type="binding site" evidence="6">
    <location>
        <position position="56"/>
    </location>
    <ligand>
        <name>[4Fe-4S] cluster</name>
        <dbReference type="ChEBI" id="CHEBI:49883"/>
        <label>1</label>
    </ligand>
</feature>
<comment type="function">
    <text evidence="6">Could be involved in the maturation of NapA, the catalytic subunit of the periplasmic nitrate reductase, before its export into the periplasm.</text>
</comment>
<accession>A0A656HAS9</accession>
<feature type="binding site" evidence="6">
    <location>
        <position position="160"/>
    </location>
    <ligand>
        <name>[4Fe-4S] cluster</name>
        <dbReference type="ChEBI" id="CHEBI:49883"/>
        <label>3</label>
    </ligand>
</feature>
<dbReference type="CDD" id="cd10564">
    <property type="entry name" value="NapF_like"/>
    <property type="match status" value="1"/>
</dbReference>
<dbReference type="HAMAP" id="MF_02201">
    <property type="entry name" value="NapF"/>
    <property type="match status" value="1"/>
</dbReference>
<feature type="binding site" evidence="6">
    <location>
        <position position="50"/>
    </location>
    <ligand>
        <name>[4Fe-4S] cluster</name>
        <dbReference type="ChEBI" id="CHEBI:49883"/>
        <label>1</label>
    </ligand>
</feature>
<dbReference type="AlphaFoldDB" id="A0A656HAS9"/>
<comment type="subunit">
    <text evidence="6">Interacts with the cytoplasmic NapA precursor.</text>
</comment>
<dbReference type="OrthoDB" id="9808559at2"/>
<keyword evidence="1 6" id="KW-0004">4Fe-4S</keyword>
<dbReference type="Gene3D" id="3.30.70.20">
    <property type="match status" value="2"/>
</dbReference>
<evidence type="ECO:0000256" key="5">
    <source>
        <dbReference type="ARBA" id="ARBA00023014"/>
    </source>
</evidence>
<dbReference type="PANTHER" id="PTHR24960:SF79">
    <property type="entry name" value="PHOTOSYSTEM I IRON-SULFUR CENTER"/>
    <property type="match status" value="1"/>
</dbReference>
<dbReference type="Pfam" id="PF13187">
    <property type="entry name" value="Fer4_9"/>
    <property type="match status" value="1"/>
</dbReference>
<dbReference type="InterPro" id="IPR017900">
    <property type="entry name" value="4Fe4S_Fe_S_CS"/>
</dbReference>
<dbReference type="InterPro" id="IPR017896">
    <property type="entry name" value="4Fe4S_Fe-S-bd"/>
</dbReference>
<dbReference type="NCBIfam" id="TIGR00402">
    <property type="entry name" value="napF"/>
    <property type="match status" value="1"/>
</dbReference>
<keyword evidence="5 6" id="KW-0411">Iron-sulfur</keyword>
<keyword evidence="2 6" id="KW-0479">Metal-binding</keyword>
<comment type="similarity">
    <text evidence="6">Belongs to the NapF family.</text>
</comment>